<comment type="caution">
    <text evidence="8">The sequence shown here is derived from an EMBL/GenBank/DDBJ whole genome shotgun (WGS) entry which is preliminary data.</text>
</comment>
<dbReference type="Pfam" id="PF13087">
    <property type="entry name" value="AAA_12"/>
    <property type="match status" value="1"/>
</dbReference>
<feature type="compositionally biased region" description="Basic and acidic residues" evidence="6">
    <location>
        <begin position="233"/>
        <end position="249"/>
    </location>
</feature>
<feature type="domain" description="Helicase ATP-binding" evidence="7">
    <location>
        <begin position="1383"/>
        <end position="1613"/>
    </location>
</feature>
<dbReference type="PANTHER" id="PTHR10887">
    <property type="entry name" value="DNA2/NAM7 HELICASE FAMILY"/>
    <property type="match status" value="1"/>
</dbReference>
<dbReference type="InterPro" id="IPR014001">
    <property type="entry name" value="Helicase_ATP-bd"/>
</dbReference>
<dbReference type="InterPro" id="IPR047187">
    <property type="entry name" value="SF1_C_Upf1"/>
</dbReference>
<dbReference type="InterPro" id="IPR006768">
    <property type="entry name" value="Cwf19-like_C_dom-1"/>
</dbReference>
<evidence type="ECO:0000256" key="5">
    <source>
        <dbReference type="ARBA" id="ARBA00048432"/>
    </source>
</evidence>
<dbReference type="InterPro" id="IPR045055">
    <property type="entry name" value="DNA2/NAM7-like"/>
</dbReference>
<keyword evidence="1" id="KW-0547">Nucleotide-binding</keyword>
<dbReference type="GO" id="GO:0005829">
    <property type="term" value="C:cytosol"/>
    <property type="evidence" value="ECO:0007669"/>
    <property type="project" value="TreeGrafter"/>
</dbReference>
<evidence type="ECO:0000259" key="7">
    <source>
        <dbReference type="SMART" id="SM00487"/>
    </source>
</evidence>
<keyword evidence="2" id="KW-0378">Hydrolase</keyword>
<evidence type="ECO:0000256" key="2">
    <source>
        <dbReference type="ARBA" id="ARBA00022801"/>
    </source>
</evidence>
<dbReference type="EMBL" id="JABANM010021286">
    <property type="protein sequence ID" value="KAF4721467.1"/>
    <property type="molecule type" value="Genomic_DNA"/>
</dbReference>
<dbReference type="GO" id="GO:0035194">
    <property type="term" value="P:regulatory ncRNA-mediated post-transcriptional gene silencing"/>
    <property type="evidence" value="ECO:0007669"/>
    <property type="project" value="TreeGrafter"/>
</dbReference>
<dbReference type="GO" id="GO:0043186">
    <property type="term" value="C:P granule"/>
    <property type="evidence" value="ECO:0007669"/>
    <property type="project" value="TreeGrafter"/>
</dbReference>
<feature type="compositionally biased region" description="Basic and acidic residues" evidence="6">
    <location>
        <begin position="55"/>
        <end position="65"/>
    </location>
</feature>
<dbReference type="GO" id="GO:0003678">
    <property type="term" value="F:DNA helicase activity"/>
    <property type="evidence" value="ECO:0007669"/>
    <property type="project" value="UniProtKB-EC"/>
</dbReference>
<feature type="region of interest" description="Disordered" evidence="6">
    <location>
        <begin position="91"/>
        <end position="263"/>
    </location>
</feature>
<dbReference type="CDD" id="cd18808">
    <property type="entry name" value="SF1_C_Upf1"/>
    <property type="match status" value="1"/>
</dbReference>
<feature type="compositionally biased region" description="Basic residues" evidence="6">
    <location>
        <begin position="21"/>
        <end position="31"/>
    </location>
</feature>
<organism evidence="8 9">
    <name type="scientific">Perkinsus olseni</name>
    <name type="common">Perkinsus atlanticus</name>
    <dbReference type="NCBI Taxonomy" id="32597"/>
    <lineage>
        <taxon>Eukaryota</taxon>
        <taxon>Sar</taxon>
        <taxon>Alveolata</taxon>
        <taxon>Perkinsozoa</taxon>
        <taxon>Perkinsea</taxon>
        <taxon>Perkinsida</taxon>
        <taxon>Perkinsidae</taxon>
        <taxon>Perkinsus</taxon>
    </lineage>
</organism>
<dbReference type="Pfam" id="PF04677">
    <property type="entry name" value="CwfJ_C_1"/>
    <property type="match status" value="1"/>
</dbReference>
<feature type="region of interest" description="Disordered" evidence="6">
    <location>
        <begin position="1013"/>
        <end position="1033"/>
    </location>
</feature>
<reference evidence="8 9" key="1">
    <citation type="submission" date="2020-04" db="EMBL/GenBank/DDBJ databases">
        <title>Perkinsus olseni comparative genomics.</title>
        <authorList>
            <person name="Bogema D.R."/>
        </authorList>
    </citation>
    <scope>NUCLEOTIDE SEQUENCE [LARGE SCALE GENOMIC DNA]</scope>
    <source>
        <strain evidence="8">ATCC PRA-205</strain>
    </source>
</reference>
<feature type="region of interest" description="Disordered" evidence="6">
    <location>
        <begin position="303"/>
        <end position="347"/>
    </location>
</feature>
<dbReference type="PANTHER" id="PTHR10887:SF322">
    <property type="entry name" value="HELICASE MOV-10"/>
    <property type="match status" value="1"/>
</dbReference>
<proteinExistence type="predicted"/>
<keyword evidence="4" id="KW-0067">ATP-binding</keyword>
<feature type="region of interest" description="Disordered" evidence="6">
    <location>
        <begin position="1820"/>
        <end position="1849"/>
    </location>
</feature>
<name>A0A7J6RLT6_PEROL</name>
<dbReference type="SUPFAM" id="SSF52540">
    <property type="entry name" value="P-loop containing nucleoside triphosphate hydrolases"/>
    <property type="match status" value="1"/>
</dbReference>
<feature type="region of interest" description="Disordered" evidence="6">
    <location>
        <begin position="406"/>
        <end position="426"/>
    </location>
</feature>
<feature type="compositionally biased region" description="Basic and acidic residues" evidence="6">
    <location>
        <begin position="410"/>
        <end position="426"/>
    </location>
</feature>
<feature type="compositionally biased region" description="Pro residues" evidence="6">
    <location>
        <begin position="1839"/>
        <end position="1849"/>
    </location>
</feature>
<dbReference type="GO" id="GO:0005694">
    <property type="term" value="C:chromosome"/>
    <property type="evidence" value="ECO:0007669"/>
    <property type="project" value="UniProtKB-ARBA"/>
</dbReference>
<dbReference type="SMART" id="SM00487">
    <property type="entry name" value="DEXDc"/>
    <property type="match status" value="1"/>
</dbReference>
<feature type="compositionally biased region" description="Basic and acidic residues" evidence="6">
    <location>
        <begin position="9"/>
        <end position="20"/>
    </location>
</feature>
<protein>
    <recommendedName>
        <fullName evidence="7">Helicase ATP-binding domain-containing protein</fullName>
    </recommendedName>
</protein>
<feature type="region of interest" description="Disordered" evidence="6">
    <location>
        <begin position="1"/>
        <end position="75"/>
    </location>
</feature>
<dbReference type="Pfam" id="PF13086">
    <property type="entry name" value="AAA_11"/>
    <property type="match status" value="2"/>
</dbReference>
<feature type="compositionally biased region" description="Basic and acidic residues" evidence="6">
    <location>
        <begin position="32"/>
        <end position="49"/>
    </location>
</feature>
<evidence type="ECO:0000256" key="6">
    <source>
        <dbReference type="SAM" id="MobiDB-lite"/>
    </source>
</evidence>
<gene>
    <name evidence="8" type="ORF">FOZ62_003274</name>
</gene>
<evidence type="ECO:0000313" key="8">
    <source>
        <dbReference type="EMBL" id="KAF4721467.1"/>
    </source>
</evidence>
<dbReference type="Gene3D" id="3.40.50.300">
    <property type="entry name" value="P-loop containing nucleotide triphosphate hydrolases"/>
    <property type="match status" value="2"/>
</dbReference>
<feature type="compositionally biased region" description="Basic and acidic residues" evidence="6">
    <location>
        <begin position="335"/>
        <end position="347"/>
    </location>
</feature>
<evidence type="ECO:0000256" key="1">
    <source>
        <dbReference type="ARBA" id="ARBA00022741"/>
    </source>
</evidence>
<feature type="compositionally biased region" description="Basic and acidic residues" evidence="6">
    <location>
        <begin position="124"/>
        <end position="138"/>
    </location>
</feature>
<evidence type="ECO:0000256" key="4">
    <source>
        <dbReference type="ARBA" id="ARBA00022840"/>
    </source>
</evidence>
<dbReference type="GO" id="GO:0016787">
    <property type="term" value="F:hydrolase activity"/>
    <property type="evidence" value="ECO:0007669"/>
    <property type="project" value="UniProtKB-KW"/>
</dbReference>
<comment type="catalytic activity">
    <reaction evidence="5">
        <text>ATP + H2O = ADP + phosphate + H(+)</text>
        <dbReference type="Rhea" id="RHEA:13065"/>
        <dbReference type="ChEBI" id="CHEBI:15377"/>
        <dbReference type="ChEBI" id="CHEBI:15378"/>
        <dbReference type="ChEBI" id="CHEBI:30616"/>
        <dbReference type="ChEBI" id="CHEBI:43474"/>
        <dbReference type="ChEBI" id="CHEBI:456216"/>
        <dbReference type="EC" id="3.6.4.12"/>
    </reaction>
    <physiologicalReaction direction="left-to-right" evidence="5">
        <dbReference type="Rhea" id="RHEA:13066"/>
    </physiologicalReaction>
</comment>
<dbReference type="InterPro" id="IPR027417">
    <property type="entry name" value="P-loop_NTPase"/>
</dbReference>
<evidence type="ECO:0000256" key="3">
    <source>
        <dbReference type="ARBA" id="ARBA00022806"/>
    </source>
</evidence>
<accession>A0A7J6RLT6</accession>
<feature type="compositionally biased region" description="Basic and acidic residues" evidence="6">
    <location>
        <begin position="179"/>
        <end position="205"/>
    </location>
</feature>
<dbReference type="GO" id="GO:0005524">
    <property type="term" value="F:ATP binding"/>
    <property type="evidence" value="ECO:0007669"/>
    <property type="project" value="UniProtKB-KW"/>
</dbReference>
<dbReference type="InterPro" id="IPR041677">
    <property type="entry name" value="DNA2/NAM7_AAA_11"/>
</dbReference>
<feature type="compositionally biased region" description="Basic and acidic residues" evidence="6">
    <location>
        <begin position="91"/>
        <end position="115"/>
    </location>
</feature>
<dbReference type="Proteomes" id="UP000574390">
    <property type="component" value="Unassembled WGS sequence"/>
</dbReference>
<evidence type="ECO:0000313" key="9">
    <source>
        <dbReference type="Proteomes" id="UP000574390"/>
    </source>
</evidence>
<dbReference type="Pfam" id="PF04676">
    <property type="entry name" value="CwfJ_C_2"/>
    <property type="match status" value="1"/>
</dbReference>
<dbReference type="FunFam" id="3.40.50.300:FF:000326">
    <property type="entry name" value="P-loop containing nucleoside triphosphate hydrolase"/>
    <property type="match status" value="1"/>
</dbReference>
<feature type="compositionally biased region" description="Basic and acidic residues" evidence="6">
    <location>
        <begin position="213"/>
        <end position="225"/>
    </location>
</feature>
<sequence>MFGAVKVSGVKEKPNKEKREKKSKHRHHHHHEREEAVDHESRDGEDGLRDSQSSRSEESAKRDEWMMGSGDPSSDRLAAMFEIGKMAVPRMERKAAERRAERERLMKESDERMNKIDLANDESLSERAHLSEKAREADPWALPESCLVNSGGRRWQARAARRRRESDRDSGPSEASSRSSRERRHDDDDRRERRGRRGERSDKRRGWGRSRSRSSERRGTSRSSREALASLADKYHSRRSDREAPELTGERAQPSAAQVDASSLDANELSAAAMRAMLAGDMAEYERLNSLMATKTVVVDEQQGQGALGSAKPSRAKMLSVREDSKDEDSMDVSELLRQERASRGVKGGEYDRHLAENIRKNKRFQGSAEEDEYFGATEVGGGGENPEQSMPAELMKEKKRKYRGTGWVSEDKRRKEERDERRAARRTQREDLLLQALVPYIKRWAPLLAASRLYCRFVYTVLVCLNDSMENSSWSRNREDKLIAVSPRVYICMANYKSTLLRGQFILVPQNHCASLRTADEETAEEIRNYQKCLAHFYATMDPPRVPVFIETVKSPPQNDDVMALLGGGAHTTMQCFPVPQDRIKELESYFRQGMSLAGDTWSNQPKIVECKGRSDVSSSGIPPSSPYMHVDFGLQVGLVHIIDKAKEFRWDYGLQTIAGMLEIDKLSLVHYDQPGAGGEQKYEEDVKAFKESFKAYDWAQSLAGAKFQRLALTRLRRFASVAAVAADIPTYHHPDMYRDDMIINLYAVHRQEMPNIMVSEKSELSRGQFRTTISWTFGNTLETLTADGVDRSKKGAKKDAVRKIMKALPQHDKSLGVMWRQMAGTLAKLLGVKQDISHSPDTASGLITCHVEWTDIEDPSRQWIGRGSGSTRDEAEVRALQDVYLAAAPSREQAAVAQVQRRHELQKAEAARMAADLEAASAGTASMLSQKQASEIMIAHNYMTQRLFHNPVVQLRSNLVVVPHELGYLATCEWSWYSREDGPGNPRKSRRASGRIDLDVSAAWLNSSPLTGSRRVTRGPPSAQDESASTNGIAANQKIAKAEACRLMLEKYGALQPISAEQWRLADTINGMVISCNIDQAVQKAAEAIGETPTHVWTLFLLNVWRAVLANGDTTMVENLLLALETRTRVDGVPVYLWEAMVDECSNLTDFVYSTGVLQQFLRSAKCEVWNEHSSTWAKWRGLLASERIGVIRRALTERQELGIRPVRVQMKSCVLPIVQVVVPTDLAADHDMGADSMVVLFSADEEFRLDASGESVAVLGVVTSAKRDIDTGMTTVTLKLASKEAEYDARLGAKNLMANEELNCLFLDDTNVTYARMCDALRALYDTPKCDDAMFVNTGVGIAQGTEPGRQPYYFDPAMKDALLGTGAAGSPAMDDVVDLDMPLTEAQLNAIRASWATPITLIQGPPGTGKTHTAVALVKHWVSNKITANGEGKVLVVADSNAAADNIRALMVRAGIECYRVGRAQETEGGTREVADDVLRKLEGTRAVRDYRRALILGDIHKLPYFRQRIDKAAVDEYQVLVATCIGSGHQLLDSVDFESVVIDECTQATEPASLVPLARGAKRCVLLGDHKQLPATVHCNTAKSGGLGISLFERLVGEGARVHLLDIQRRMHPSIAEFSNSHFYDNRIKHEVSERPLIPGLHWPNPEIRVALVDTSDLGVGETKVGTSLMNREEAKLLLDALYDAVTHGTPPNQVGLVVPYNAQKAHLLTALREDARFSAEERAAVQVNTVDGFQGHEKELIFFSAVRSNALGQVGFTGDPRRMNVMLTRARRGLVVFCDVRTMTATGGHWRRWVEWIQQKGGIISAADWRRGPLKEGEDVAPRGRNGALERTTPPPPPKSATV</sequence>
<keyword evidence="3" id="KW-0347">Helicase</keyword>
<dbReference type="InterPro" id="IPR041679">
    <property type="entry name" value="DNA2/NAM7-like_C"/>
</dbReference>
<dbReference type="InterPro" id="IPR006767">
    <property type="entry name" value="Cwf19-like_C_dom-2"/>
</dbReference>